<feature type="compositionally biased region" description="Low complexity" evidence="1">
    <location>
        <begin position="100"/>
        <end position="114"/>
    </location>
</feature>
<dbReference type="Proteomes" id="UP000015100">
    <property type="component" value="Unassembled WGS sequence"/>
</dbReference>
<evidence type="ECO:0000313" key="3">
    <source>
        <dbReference type="Proteomes" id="UP000015100"/>
    </source>
</evidence>
<feature type="compositionally biased region" description="Polar residues" evidence="1">
    <location>
        <begin position="215"/>
        <end position="242"/>
    </location>
</feature>
<protein>
    <submittedName>
        <fullName evidence="2">Uncharacterized protein</fullName>
    </submittedName>
</protein>
<reference evidence="2 3" key="1">
    <citation type="journal article" date="2013" name="PLoS Genet.">
        <title>Genomic mechanisms accounting for the adaptation to parasitism in nematode-trapping fungi.</title>
        <authorList>
            <person name="Meerupati T."/>
            <person name="Andersson K.M."/>
            <person name="Friman E."/>
            <person name="Kumar D."/>
            <person name="Tunlid A."/>
            <person name="Ahren D."/>
        </authorList>
    </citation>
    <scope>NUCLEOTIDE SEQUENCE [LARGE SCALE GENOMIC DNA]</scope>
    <source>
        <strain evidence="2 3">CBS 200.50</strain>
    </source>
</reference>
<accession>S8ACU5</accession>
<dbReference type="EMBL" id="AQGS01000274">
    <property type="protein sequence ID" value="EPS40805.1"/>
    <property type="molecule type" value="Genomic_DNA"/>
</dbReference>
<evidence type="ECO:0000256" key="1">
    <source>
        <dbReference type="SAM" id="MobiDB-lite"/>
    </source>
</evidence>
<sequence length="458" mass="50739">MNYYKKSYKAGVPNYKVTKSMADLTFGDYQAAKVGKSDRESGDESDKDKGIPDVIIGLAVSGQKYLNLQAVGKLKTPQTSDMASFSIAINTKDGIAARKTQTSGTTDTDPSSSDRQTKKRSLDDSIQGSSSGFQYRAVYPSSSQATAAPLQEIEPAVVRSKNTKENIAATGSRSTGPLSERLSELIVDIASGQRVEGSSMALSSPNPLLVPPQESDFSLTTETPTPDAQKQESQPTDLSHLLTPSSCMVTSHSEDNRDKIIAVFNPTSTTGLGRRRRVWKGDLTWLATGNVYPVYFKVFKEEDPYQSWDWEQQALERMKGTGASADIIIWGHTKGNEDISSGYIIGTTPVEGETHEPEWWLDPRNAFWFGLLLETLGKFRRKSLIIYDPGWWDVIVNEDLRRVSIIDLESCQTWPNPTKIGYSLEVHEIIQDCSTSYDHYGYYSGPVDPEYISDEETS</sequence>
<dbReference type="OrthoDB" id="2156052at2759"/>
<feature type="region of interest" description="Disordered" evidence="1">
    <location>
        <begin position="195"/>
        <end position="242"/>
    </location>
</feature>
<gene>
    <name evidence="2" type="ORF">H072_5330</name>
</gene>
<name>S8ACU5_DACHA</name>
<reference evidence="3" key="2">
    <citation type="submission" date="2013-04" db="EMBL/GenBank/DDBJ databases">
        <title>Genomic mechanisms accounting for the adaptation to parasitism in nematode-trapping fungi.</title>
        <authorList>
            <person name="Ahren D.G."/>
        </authorList>
    </citation>
    <scope>NUCLEOTIDE SEQUENCE [LARGE SCALE GENOMIC DNA]</scope>
    <source>
        <strain evidence="3">CBS 200.50</strain>
    </source>
</reference>
<proteinExistence type="predicted"/>
<dbReference type="AlphaFoldDB" id="S8ACU5"/>
<comment type="caution">
    <text evidence="2">The sequence shown here is derived from an EMBL/GenBank/DDBJ whole genome shotgun (WGS) entry which is preliminary data.</text>
</comment>
<organism evidence="2 3">
    <name type="scientific">Dactylellina haptotyla (strain CBS 200.50)</name>
    <name type="common">Nematode-trapping fungus</name>
    <name type="synonym">Monacrosporium haptotylum</name>
    <dbReference type="NCBI Taxonomy" id="1284197"/>
    <lineage>
        <taxon>Eukaryota</taxon>
        <taxon>Fungi</taxon>
        <taxon>Dikarya</taxon>
        <taxon>Ascomycota</taxon>
        <taxon>Pezizomycotina</taxon>
        <taxon>Orbiliomycetes</taxon>
        <taxon>Orbiliales</taxon>
        <taxon>Orbiliaceae</taxon>
        <taxon>Dactylellina</taxon>
    </lineage>
</organism>
<feature type="region of interest" description="Disordered" evidence="1">
    <location>
        <begin position="96"/>
        <end position="130"/>
    </location>
</feature>
<evidence type="ECO:0000313" key="2">
    <source>
        <dbReference type="EMBL" id="EPS40805.1"/>
    </source>
</evidence>
<keyword evidence="3" id="KW-1185">Reference proteome</keyword>
<dbReference type="HOGENOM" id="CLU_597187_0_0_1"/>